<keyword evidence="2" id="KW-0862">Zinc</keyword>
<dbReference type="PROSITE" id="PS50082">
    <property type="entry name" value="WD_REPEATS_2"/>
    <property type="match status" value="1"/>
</dbReference>
<evidence type="ECO:0000256" key="4">
    <source>
        <dbReference type="ARBA" id="ARBA00023125"/>
    </source>
</evidence>
<evidence type="ECO:0000256" key="7">
    <source>
        <dbReference type="PROSITE-ProRule" id="PRU00221"/>
    </source>
</evidence>
<dbReference type="CDD" id="cd00067">
    <property type="entry name" value="GAL4"/>
    <property type="match status" value="1"/>
</dbReference>
<dbReference type="InterPro" id="IPR036322">
    <property type="entry name" value="WD40_repeat_dom_sf"/>
</dbReference>
<feature type="region of interest" description="Disordered" evidence="8">
    <location>
        <begin position="891"/>
        <end position="933"/>
    </location>
</feature>
<dbReference type="Pfam" id="PF00172">
    <property type="entry name" value="Zn_clus"/>
    <property type="match status" value="1"/>
</dbReference>
<feature type="domain" description="Zn(2)-C6 fungal-type" evidence="9">
    <location>
        <begin position="56"/>
        <end position="84"/>
    </location>
</feature>
<keyword evidence="6" id="KW-0539">Nucleus</keyword>
<dbReference type="Pfam" id="PF00400">
    <property type="entry name" value="WD40"/>
    <property type="match status" value="2"/>
</dbReference>
<gene>
    <name evidence="10" type="ORF">CTAM01_07656</name>
</gene>
<evidence type="ECO:0000256" key="8">
    <source>
        <dbReference type="SAM" id="MobiDB-lite"/>
    </source>
</evidence>
<evidence type="ECO:0000256" key="6">
    <source>
        <dbReference type="ARBA" id="ARBA00023242"/>
    </source>
</evidence>
<sequence length="1000" mass="111623">MASTSQESGIATPTLEKAIITAKRKRASKPKVRTGCLTCKTSTCAWPLTDTNSTPRIRRIKCGEERPACSRCTSTGRACDGYDKGLPVRPRDSDALVPQALLIRVLSESQNPRLLRPLVADIDGTHTERVYFHRFRRMAEAGLSNHVTNLTSFWSRFATQLSHSDDAVKHAIVALGSAHHMYQTAPPRGGEAPPRELEIFTIQQYGTAMSKLSSYAHVPMKDRITVTLLCCVSFVCIESLRNNWRPALTHLSNGLRIIESLPMSKLNELRDAVPPHASADPSEDVLSMDYILRLFATWEISCALFAENFKPVIAIKLYEGRELDDTLLDEFETIADAHRAIVQYTRDVFALVWLTKEQQGDDEFWARPVPHRQHEILMERGNHLTGLFQRFMERPQAPASGTEEHHSICLDMLHYKCARLICQTLHQKPHQRQQSPDVVAQHAELVSLAALLHQGLVAKQRESGAMPRSFTLDIGIIPPLYFILVTCQDPVIQGKALGVLRNYPQRENLWDGNFVRNLLVTVENVSYGPVHPLKDVPHSLAFGKGIPALYEKLQELRINVEGAPHHPIRHKMATYPHEVPAIAEEKTGFDLNLQHGHQDLVQAVAFNAYGDRCATGSVDGKIKVFNRHKDGVWHHCDTWGAHGGEILELQWLPPTVYPNLIASLGIEGRFKLWAEDPSAAPGRRFSASSRATTSKAAYEMRSPKYPYRSFSMKHNEETRHTYLALLSTEGRLVVYENEQPENMSEYTQIDELSICPKPSRGEEISFKVRFDPNLDPCYNALRAGVASDSLGLVVAGMSSVKIYRSRDVIATSYGVAQTQREFYLAVEVGVHRGLVRDVAWATGNIRGYDTIATACQDGCVRVFRIDTPHSADDGKTWATTELTKHENHYAQAAAKAGGQTNDKQQQQQHQSGLSASLAKSGSHAERHFSGQPGQVKHVFKEVAKLDSHRTPVWRVGFDDDGQILASTGDDGKLVCYRQTPSGTWAKSSELAMVKTRMATV</sequence>
<organism evidence="10 11">
    <name type="scientific">Colletotrichum tamarilloi</name>
    <dbReference type="NCBI Taxonomy" id="1209934"/>
    <lineage>
        <taxon>Eukaryota</taxon>
        <taxon>Fungi</taxon>
        <taxon>Dikarya</taxon>
        <taxon>Ascomycota</taxon>
        <taxon>Pezizomycotina</taxon>
        <taxon>Sordariomycetes</taxon>
        <taxon>Hypocreomycetidae</taxon>
        <taxon>Glomerellales</taxon>
        <taxon>Glomerellaceae</taxon>
        <taxon>Colletotrichum</taxon>
        <taxon>Colletotrichum acutatum species complex</taxon>
    </lineage>
</organism>
<dbReference type="InterPro" id="IPR001138">
    <property type="entry name" value="Zn2Cys6_DnaBD"/>
</dbReference>
<evidence type="ECO:0000313" key="11">
    <source>
        <dbReference type="Proteomes" id="UP001227543"/>
    </source>
</evidence>
<dbReference type="RefSeq" id="XP_060381732.1">
    <property type="nucleotide sequence ID" value="XM_060523678.1"/>
</dbReference>
<evidence type="ECO:0000256" key="1">
    <source>
        <dbReference type="ARBA" id="ARBA00022723"/>
    </source>
</evidence>
<proteinExistence type="predicted"/>
<keyword evidence="1" id="KW-0479">Metal-binding</keyword>
<evidence type="ECO:0000256" key="2">
    <source>
        <dbReference type="ARBA" id="ARBA00022833"/>
    </source>
</evidence>
<protein>
    <submittedName>
        <fullName evidence="10">Nuclear pore protein</fullName>
    </submittedName>
</protein>
<evidence type="ECO:0000259" key="9">
    <source>
        <dbReference type="Pfam" id="PF00172"/>
    </source>
</evidence>
<evidence type="ECO:0000313" key="10">
    <source>
        <dbReference type="EMBL" id="KAK1498019.1"/>
    </source>
</evidence>
<keyword evidence="5" id="KW-0804">Transcription</keyword>
<dbReference type="EMBL" id="MLFU01000024">
    <property type="protein sequence ID" value="KAK1498019.1"/>
    <property type="molecule type" value="Genomic_DNA"/>
</dbReference>
<dbReference type="Proteomes" id="UP001227543">
    <property type="component" value="Unassembled WGS sequence"/>
</dbReference>
<evidence type="ECO:0000256" key="5">
    <source>
        <dbReference type="ARBA" id="ARBA00023163"/>
    </source>
</evidence>
<dbReference type="GeneID" id="85407916"/>
<dbReference type="Gene3D" id="2.130.10.10">
    <property type="entry name" value="YVTN repeat-like/Quinoprotein amine dehydrogenase"/>
    <property type="match status" value="1"/>
</dbReference>
<feature type="compositionally biased region" description="Low complexity" evidence="8">
    <location>
        <begin position="904"/>
        <end position="921"/>
    </location>
</feature>
<dbReference type="InterPro" id="IPR021858">
    <property type="entry name" value="Fun_TF"/>
</dbReference>
<reference evidence="10 11" key="1">
    <citation type="submission" date="2016-10" db="EMBL/GenBank/DDBJ databases">
        <title>The genome sequence of Colletotrichum fioriniae PJ7.</title>
        <authorList>
            <person name="Baroncelli R."/>
        </authorList>
    </citation>
    <scope>NUCLEOTIDE SEQUENCE [LARGE SCALE GENOMIC DNA]</scope>
    <source>
        <strain evidence="10 11">Tom-12</strain>
    </source>
</reference>
<dbReference type="InterPro" id="IPR052360">
    <property type="entry name" value="Transcr_Regulatory_Proteins"/>
</dbReference>
<keyword evidence="3" id="KW-0805">Transcription regulation</keyword>
<dbReference type="InterPro" id="IPR001680">
    <property type="entry name" value="WD40_rpt"/>
</dbReference>
<feature type="repeat" description="WD" evidence="7">
    <location>
        <begin position="594"/>
        <end position="626"/>
    </location>
</feature>
<keyword evidence="11" id="KW-1185">Reference proteome</keyword>
<evidence type="ECO:0000256" key="3">
    <source>
        <dbReference type="ARBA" id="ARBA00023015"/>
    </source>
</evidence>
<dbReference type="PANTHER" id="PTHR36206">
    <property type="entry name" value="ASPERCRYPTIN BIOSYNTHESIS CLUSTER-SPECIFIC TRANSCRIPTION REGULATOR ATNN-RELATED"/>
    <property type="match status" value="1"/>
</dbReference>
<name>A0ABQ9R8L1_9PEZI</name>
<accession>A0ABQ9R8L1</accession>
<dbReference type="PANTHER" id="PTHR36206:SF12">
    <property type="entry name" value="ASPERCRYPTIN BIOSYNTHESIS CLUSTER-SPECIFIC TRANSCRIPTION REGULATOR ATNN-RELATED"/>
    <property type="match status" value="1"/>
</dbReference>
<dbReference type="SUPFAM" id="SSF50978">
    <property type="entry name" value="WD40 repeat-like"/>
    <property type="match status" value="1"/>
</dbReference>
<dbReference type="InterPro" id="IPR015943">
    <property type="entry name" value="WD40/YVTN_repeat-like_dom_sf"/>
</dbReference>
<dbReference type="Pfam" id="PF11951">
    <property type="entry name" value="Fungal_trans_2"/>
    <property type="match status" value="1"/>
</dbReference>
<dbReference type="SMART" id="SM00320">
    <property type="entry name" value="WD40"/>
    <property type="match status" value="4"/>
</dbReference>
<keyword evidence="7" id="KW-0853">WD repeat</keyword>
<comment type="caution">
    <text evidence="10">The sequence shown here is derived from an EMBL/GenBank/DDBJ whole genome shotgun (WGS) entry which is preliminary data.</text>
</comment>
<keyword evidence="4" id="KW-0238">DNA-binding</keyword>